<evidence type="ECO:0000313" key="2">
    <source>
        <dbReference type="EMBL" id="CAA9360496.1"/>
    </source>
</evidence>
<name>A0A6J4MI06_9ACTN</name>
<dbReference type="EMBL" id="CADCUE010000283">
    <property type="protein sequence ID" value="CAA9360496.1"/>
    <property type="molecule type" value="Genomic_DNA"/>
</dbReference>
<feature type="non-terminal residue" evidence="2">
    <location>
        <position position="1"/>
    </location>
</feature>
<dbReference type="AlphaFoldDB" id="A0A6J4MI06"/>
<sequence>RRDLRPGERQRGGRRQRLPHVPPGRLGRQLRGPEHHRPRRPRPPAVPDVHRRRPRHRLAARHRRGARLV</sequence>
<gene>
    <name evidence="2" type="ORF">AVDCRST_MAG16-3014</name>
</gene>
<protein>
    <submittedName>
        <fullName evidence="2">Uncharacterized protein</fullName>
    </submittedName>
</protein>
<accession>A0A6J4MI06</accession>
<feature type="compositionally biased region" description="Basic and acidic residues" evidence="1">
    <location>
        <begin position="1"/>
        <end position="11"/>
    </location>
</feature>
<feature type="compositionally biased region" description="Basic residues" evidence="1">
    <location>
        <begin position="50"/>
        <end position="69"/>
    </location>
</feature>
<proteinExistence type="predicted"/>
<organism evidence="2">
    <name type="scientific">uncultured Frankineae bacterium</name>
    <dbReference type="NCBI Taxonomy" id="437475"/>
    <lineage>
        <taxon>Bacteria</taxon>
        <taxon>Bacillati</taxon>
        <taxon>Actinomycetota</taxon>
        <taxon>Actinomycetes</taxon>
        <taxon>Frankiales</taxon>
        <taxon>environmental samples</taxon>
    </lineage>
</organism>
<feature type="non-terminal residue" evidence="2">
    <location>
        <position position="69"/>
    </location>
</feature>
<reference evidence="2" key="1">
    <citation type="submission" date="2020-02" db="EMBL/GenBank/DDBJ databases">
        <authorList>
            <person name="Meier V. D."/>
        </authorList>
    </citation>
    <scope>NUCLEOTIDE SEQUENCE</scope>
    <source>
        <strain evidence="2">AVDCRST_MAG16</strain>
    </source>
</reference>
<evidence type="ECO:0000256" key="1">
    <source>
        <dbReference type="SAM" id="MobiDB-lite"/>
    </source>
</evidence>
<feature type="region of interest" description="Disordered" evidence="1">
    <location>
        <begin position="1"/>
        <end position="69"/>
    </location>
</feature>